<evidence type="ECO:0000313" key="1">
    <source>
        <dbReference type="EMBL" id="KAK5619359.1"/>
    </source>
</evidence>
<sequence length="99" mass="11361">MLREKQGEDCRKFAHRLQALRRACHDLVNGYMNTTCFGMNLAATYFSSHTTLSVEMQEHVRHSVRRSPKSSCAPSSFQGRVEPLDLINVLILKYYKRGA</sequence>
<dbReference type="Proteomes" id="UP001311232">
    <property type="component" value="Unassembled WGS sequence"/>
</dbReference>
<protein>
    <submittedName>
        <fullName evidence="1">Uncharacterized protein</fullName>
    </submittedName>
</protein>
<comment type="caution">
    <text evidence="1">The sequence shown here is derived from an EMBL/GenBank/DDBJ whole genome shotgun (WGS) entry which is preliminary data.</text>
</comment>
<gene>
    <name evidence="1" type="ORF">CRENBAI_011910</name>
</gene>
<dbReference type="EMBL" id="JAHHUM010000580">
    <property type="protein sequence ID" value="KAK5619359.1"/>
    <property type="molecule type" value="Genomic_DNA"/>
</dbReference>
<proteinExistence type="predicted"/>
<evidence type="ECO:0000313" key="2">
    <source>
        <dbReference type="Proteomes" id="UP001311232"/>
    </source>
</evidence>
<organism evidence="1 2">
    <name type="scientific">Crenichthys baileyi</name>
    <name type="common">White River springfish</name>
    <dbReference type="NCBI Taxonomy" id="28760"/>
    <lineage>
        <taxon>Eukaryota</taxon>
        <taxon>Metazoa</taxon>
        <taxon>Chordata</taxon>
        <taxon>Craniata</taxon>
        <taxon>Vertebrata</taxon>
        <taxon>Euteleostomi</taxon>
        <taxon>Actinopterygii</taxon>
        <taxon>Neopterygii</taxon>
        <taxon>Teleostei</taxon>
        <taxon>Neoteleostei</taxon>
        <taxon>Acanthomorphata</taxon>
        <taxon>Ovalentaria</taxon>
        <taxon>Atherinomorphae</taxon>
        <taxon>Cyprinodontiformes</taxon>
        <taxon>Goodeidae</taxon>
        <taxon>Crenichthys</taxon>
    </lineage>
</organism>
<reference evidence="1 2" key="1">
    <citation type="submission" date="2021-06" db="EMBL/GenBank/DDBJ databases">
        <authorList>
            <person name="Palmer J.M."/>
        </authorList>
    </citation>
    <scope>NUCLEOTIDE SEQUENCE [LARGE SCALE GENOMIC DNA]</scope>
    <source>
        <strain evidence="1 2">MEX-2019</strain>
        <tissue evidence="1">Muscle</tissue>
    </source>
</reference>
<accession>A0AAV9SEY2</accession>
<dbReference type="AlphaFoldDB" id="A0AAV9SEY2"/>
<name>A0AAV9SEY2_9TELE</name>
<keyword evidence="2" id="KW-1185">Reference proteome</keyword>